<keyword evidence="2" id="KW-1185">Reference proteome</keyword>
<dbReference type="AlphaFoldDB" id="A0A7N0TFP5"/>
<dbReference type="Proteomes" id="UP000594263">
    <property type="component" value="Unplaced"/>
</dbReference>
<accession>A0A7N0TFP5</accession>
<proteinExistence type="predicted"/>
<dbReference type="EnsemblPlants" id="Kaladp0036s0045.1.v1.1">
    <property type="protein sequence ID" value="Kaladp0036s0045.1.v1.1"/>
    <property type="gene ID" value="Kaladp0036s0045.v1.1"/>
</dbReference>
<protein>
    <submittedName>
        <fullName evidence="1">Uncharacterized protein</fullName>
    </submittedName>
</protein>
<dbReference type="Gramene" id="Kaladp0036s0045.1.v1.1">
    <property type="protein sequence ID" value="Kaladp0036s0045.1.v1.1"/>
    <property type="gene ID" value="Kaladp0036s0045.v1.1"/>
</dbReference>
<evidence type="ECO:0000313" key="1">
    <source>
        <dbReference type="EnsemblPlants" id="Kaladp0036s0045.1.v1.1"/>
    </source>
</evidence>
<name>A0A7N0TFP5_KALFE</name>
<sequence length="332" mass="35868">MNADCSTGEVGVFIDTTLRTRIALSVPPDVTAELLISEIEKAHFTCLPSFGEIKVRGLMVKHKSCFYHLSLSAPSECALRGNKGPWFLHAAVVLQSTCSTMSARFGHDASLVEGCHPYSVGSAECINMSAVDSKLEQKCKVIESNSARRHPVDHACDTVGKVSCLPDSHGDTNLQKSTNESIGFPMPTTEKVSPEENFGLVAEDCSSGNSSTIRSLTDIITRCCSVTNTLQETQSVPEKKLTASRLQFCVASPVSADMTQRFILKDAGFGPLSSECKRPDVGQRLLMASSRLGISPAQASPVISMYRSKVKKQLGADVHIRHPIFELSENSS</sequence>
<organism evidence="1 2">
    <name type="scientific">Kalanchoe fedtschenkoi</name>
    <name type="common">Lavender scallops</name>
    <name type="synonym">South American air plant</name>
    <dbReference type="NCBI Taxonomy" id="63787"/>
    <lineage>
        <taxon>Eukaryota</taxon>
        <taxon>Viridiplantae</taxon>
        <taxon>Streptophyta</taxon>
        <taxon>Embryophyta</taxon>
        <taxon>Tracheophyta</taxon>
        <taxon>Spermatophyta</taxon>
        <taxon>Magnoliopsida</taxon>
        <taxon>eudicotyledons</taxon>
        <taxon>Gunneridae</taxon>
        <taxon>Pentapetalae</taxon>
        <taxon>Saxifragales</taxon>
        <taxon>Crassulaceae</taxon>
        <taxon>Kalanchoe</taxon>
    </lineage>
</organism>
<reference evidence="1" key="1">
    <citation type="submission" date="2021-01" db="UniProtKB">
        <authorList>
            <consortium name="EnsemblPlants"/>
        </authorList>
    </citation>
    <scope>IDENTIFICATION</scope>
</reference>
<evidence type="ECO:0000313" key="2">
    <source>
        <dbReference type="Proteomes" id="UP000594263"/>
    </source>
</evidence>